<dbReference type="PANTHER" id="PTHR42838">
    <property type="entry name" value="CYTOCHROME C OXIDASE SUBUNIT II"/>
    <property type="match status" value="1"/>
</dbReference>
<comment type="caution">
    <text evidence="6">The sequence shown here is derived from an EMBL/GenBank/DDBJ whole genome shotgun (WGS) entry which is preliminary data.</text>
</comment>
<dbReference type="PROSITE" id="PS51257">
    <property type="entry name" value="PROKAR_LIPOPROTEIN"/>
    <property type="match status" value="1"/>
</dbReference>
<dbReference type="GO" id="GO:0030313">
    <property type="term" value="C:cell envelope"/>
    <property type="evidence" value="ECO:0007669"/>
    <property type="project" value="UniProtKB-SubCell"/>
</dbReference>
<evidence type="ECO:0000256" key="3">
    <source>
        <dbReference type="ARBA" id="ARBA00023008"/>
    </source>
</evidence>
<gene>
    <name evidence="6" type="ORF">UY92_C0001G0009</name>
</gene>
<dbReference type="GO" id="GO:0005507">
    <property type="term" value="F:copper ion binding"/>
    <property type="evidence" value="ECO:0007669"/>
    <property type="project" value="InterPro"/>
</dbReference>
<feature type="domain" description="Cytochrome oxidase subunit II copper A binding" evidence="5">
    <location>
        <begin position="175"/>
        <end position="268"/>
    </location>
</feature>
<dbReference type="Pfam" id="PF23951">
    <property type="entry name" value="DUF7282"/>
    <property type="match status" value="1"/>
</dbReference>
<evidence type="ECO:0000313" key="6">
    <source>
        <dbReference type="EMBL" id="KKW42995.1"/>
    </source>
</evidence>
<dbReference type="SUPFAM" id="SSF49503">
    <property type="entry name" value="Cupredoxins"/>
    <property type="match status" value="1"/>
</dbReference>
<evidence type="ECO:0000313" key="7">
    <source>
        <dbReference type="Proteomes" id="UP000033870"/>
    </source>
</evidence>
<dbReference type="GO" id="GO:0004129">
    <property type="term" value="F:cytochrome-c oxidase activity"/>
    <property type="evidence" value="ECO:0007669"/>
    <property type="project" value="InterPro"/>
</dbReference>
<reference evidence="6 7" key="1">
    <citation type="journal article" date="2015" name="Nature">
        <title>rRNA introns, odd ribosomes, and small enigmatic genomes across a large radiation of phyla.</title>
        <authorList>
            <person name="Brown C.T."/>
            <person name="Hug L.A."/>
            <person name="Thomas B.C."/>
            <person name="Sharon I."/>
            <person name="Castelle C.J."/>
            <person name="Singh A."/>
            <person name="Wilkins M.J."/>
            <person name="Williams K.H."/>
            <person name="Banfield J.F."/>
        </authorList>
    </citation>
    <scope>NUCLEOTIDE SEQUENCE [LARGE SCALE GENOMIC DNA]</scope>
</reference>
<accession>A0A0G1YIF2</accession>
<protein>
    <recommendedName>
        <fullName evidence="5">Cytochrome oxidase subunit II copper A binding domain-containing protein</fullName>
    </recommendedName>
</protein>
<dbReference type="InterPro" id="IPR008972">
    <property type="entry name" value="Cupredoxin"/>
</dbReference>
<evidence type="ECO:0000256" key="2">
    <source>
        <dbReference type="ARBA" id="ARBA00022723"/>
    </source>
</evidence>
<evidence type="ECO:0000256" key="1">
    <source>
        <dbReference type="ARBA" id="ARBA00004196"/>
    </source>
</evidence>
<dbReference type="PROSITE" id="PS50857">
    <property type="entry name" value="COX2_CUA"/>
    <property type="match status" value="1"/>
</dbReference>
<keyword evidence="2" id="KW-0479">Metal-binding</keyword>
<dbReference type="InterPro" id="IPR002429">
    <property type="entry name" value="CcO_II-like_C"/>
</dbReference>
<dbReference type="Gene3D" id="2.60.40.420">
    <property type="entry name" value="Cupredoxins - blue copper proteins"/>
    <property type="match status" value="1"/>
</dbReference>
<dbReference type="PROSITE" id="PS00078">
    <property type="entry name" value="COX2"/>
    <property type="match status" value="1"/>
</dbReference>
<sequence>MQTRQLLGVPLLAIALLLSGAGCGGKKVSRTDAPADTTARTEAPADQPASLTVANQTIVDGAVSIPTVVLPVEGWVAVHADNGGIPGAIIGQTALSAGSYTDTKVTIDATKATPVLHAMLHIDQGAPGIFEFPGADIPLSYQGTGVVGSFEAAATPTETEAVKADETAPAAAEPSAPEVKAFTMTAKQWAFEPATITVNKGDKVRLTVKSLDVDHGLSLPAFGVKATLKAGETATVEFNADKTGSFPFVCDVSCGSGHSDMRGTVVVK</sequence>
<feature type="region of interest" description="Disordered" evidence="4">
    <location>
        <begin position="24"/>
        <end position="48"/>
    </location>
</feature>
<dbReference type="GO" id="GO:0016020">
    <property type="term" value="C:membrane"/>
    <property type="evidence" value="ECO:0007669"/>
    <property type="project" value="InterPro"/>
</dbReference>
<comment type="subcellular location">
    <subcellularLocation>
        <location evidence="1">Cell envelope</location>
    </subcellularLocation>
</comment>
<dbReference type="EMBL" id="LCRX01000001">
    <property type="protein sequence ID" value="KKW42995.1"/>
    <property type="molecule type" value="Genomic_DNA"/>
</dbReference>
<dbReference type="InterPro" id="IPR028096">
    <property type="entry name" value="EfeO_Cupredoxin"/>
</dbReference>
<keyword evidence="3" id="KW-0186">Copper</keyword>
<dbReference type="Proteomes" id="UP000033870">
    <property type="component" value="Unassembled WGS sequence"/>
</dbReference>
<dbReference type="AlphaFoldDB" id="A0A0G1YIF2"/>
<feature type="compositionally biased region" description="Low complexity" evidence="4">
    <location>
        <begin position="31"/>
        <end position="46"/>
    </location>
</feature>
<name>A0A0G1YIF2_9BACT</name>
<dbReference type="InterPro" id="IPR055706">
    <property type="entry name" value="Slg1/2_DUF7282"/>
</dbReference>
<dbReference type="InterPro" id="IPR051403">
    <property type="entry name" value="NosZ/Cyto_c_oxidase_sub2"/>
</dbReference>
<dbReference type="PANTHER" id="PTHR42838:SF2">
    <property type="entry name" value="NITROUS-OXIDE REDUCTASE"/>
    <property type="match status" value="1"/>
</dbReference>
<organism evidence="6 7">
    <name type="scientific">Candidatus Magasanikbacteria bacterium GW2011_GWA2_56_11</name>
    <dbReference type="NCBI Taxonomy" id="1619044"/>
    <lineage>
        <taxon>Bacteria</taxon>
        <taxon>Candidatus Magasanikiibacteriota</taxon>
    </lineage>
</organism>
<proteinExistence type="predicted"/>
<evidence type="ECO:0000256" key="4">
    <source>
        <dbReference type="SAM" id="MobiDB-lite"/>
    </source>
</evidence>
<dbReference type="Pfam" id="PF13473">
    <property type="entry name" value="Cupredoxin_1"/>
    <property type="match status" value="1"/>
</dbReference>
<dbReference type="InterPro" id="IPR001505">
    <property type="entry name" value="Copper_CuA"/>
</dbReference>
<evidence type="ECO:0000259" key="5">
    <source>
        <dbReference type="PROSITE" id="PS50857"/>
    </source>
</evidence>
<dbReference type="STRING" id="1619044.UY92_C0001G0009"/>